<proteinExistence type="predicted"/>
<dbReference type="PROSITE" id="PS50995">
    <property type="entry name" value="HTH_MARR_2"/>
    <property type="match status" value="1"/>
</dbReference>
<dbReference type="Pfam" id="PF12802">
    <property type="entry name" value="MarR_2"/>
    <property type="match status" value="1"/>
</dbReference>
<dbReference type="GO" id="GO:0003700">
    <property type="term" value="F:DNA-binding transcription factor activity"/>
    <property type="evidence" value="ECO:0007669"/>
    <property type="project" value="InterPro"/>
</dbReference>
<gene>
    <name evidence="2" type="ORF">FB381_4400</name>
</gene>
<sequence>MSSTDKPGDGGGAEIRDESLSRLEAEIGVLLWRGKRVLRARGRMLHPDLPPGGYLMLTWVAEHGPVRASALVDGLGFDKGAVSRTVQSMTDLGLLERHPDPDDGRASLVSVTDEARQGLDRVTRERRVRFEDRLADWSPDEIDALGGMLARYNEALEHEGP</sequence>
<dbReference type="RefSeq" id="WP_141782185.1">
    <property type="nucleotide sequence ID" value="NZ_VFOV01000001.1"/>
</dbReference>
<dbReference type="InterPro" id="IPR036390">
    <property type="entry name" value="WH_DNA-bd_sf"/>
</dbReference>
<dbReference type="OrthoDB" id="122135at2"/>
<dbReference type="GO" id="GO:0003677">
    <property type="term" value="F:DNA binding"/>
    <property type="evidence" value="ECO:0007669"/>
    <property type="project" value="UniProtKB-KW"/>
</dbReference>
<keyword evidence="3" id="KW-1185">Reference proteome</keyword>
<evidence type="ECO:0000313" key="2">
    <source>
        <dbReference type="EMBL" id="TQL70465.1"/>
    </source>
</evidence>
<dbReference type="Gene3D" id="1.10.10.10">
    <property type="entry name" value="Winged helix-like DNA-binding domain superfamily/Winged helix DNA-binding domain"/>
    <property type="match status" value="1"/>
</dbReference>
<dbReference type="Proteomes" id="UP000320209">
    <property type="component" value="Unassembled WGS sequence"/>
</dbReference>
<dbReference type="InterPro" id="IPR000835">
    <property type="entry name" value="HTH_MarR-typ"/>
</dbReference>
<protein>
    <submittedName>
        <fullName evidence="2">DNA-binding MarR family transcriptional regulator</fullName>
    </submittedName>
</protein>
<dbReference type="SMART" id="SM00347">
    <property type="entry name" value="HTH_MARR"/>
    <property type="match status" value="1"/>
</dbReference>
<organism evidence="2 3">
    <name type="scientific">Nocardioides albertanoniae</name>
    <dbReference type="NCBI Taxonomy" id="1175486"/>
    <lineage>
        <taxon>Bacteria</taxon>
        <taxon>Bacillati</taxon>
        <taxon>Actinomycetota</taxon>
        <taxon>Actinomycetes</taxon>
        <taxon>Propionibacteriales</taxon>
        <taxon>Nocardioidaceae</taxon>
        <taxon>Nocardioides</taxon>
    </lineage>
</organism>
<dbReference type="AlphaFoldDB" id="A0A543AD03"/>
<dbReference type="PANTHER" id="PTHR33164">
    <property type="entry name" value="TRANSCRIPTIONAL REGULATOR, MARR FAMILY"/>
    <property type="match status" value="1"/>
</dbReference>
<dbReference type="SUPFAM" id="SSF46785">
    <property type="entry name" value="Winged helix' DNA-binding domain"/>
    <property type="match status" value="1"/>
</dbReference>
<dbReference type="EMBL" id="VFOV01000001">
    <property type="protein sequence ID" value="TQL70465.1"/>
    <property type="molecule type" value="Genomic_DNA"/>
</dbReference>
<reference evidence="2 3" key="1">
    <citation type="submission" date="2019-06" db="EMBL/GenBank/DDBJ databases">
        <title>Sequencing the genomes of 1000 actinobacteria strains.</title>
        <authorList>
            <person name="Klenk H.-P."/>
        </authorList>
    </citation>
    <scope>NUCLEOTIDE SEQUENCE [LARGE SCALE GENOMIC DNA]</scope>
    <source>
        <strain evidence="2 3">DSM 25218</strain>
    </source>
</reference>
<dbReference type="PANTHER" id="PTHR33164:SF57">
    <property type="entry name" value="MARR-FAMILY TRANSCRIPTIONAL REGULATOR"/>
    <property type="match status" value="1"/>
</dbReference>
<name>A0A543AD03_9ACTN</name>
<evidence type="ECO:0000259" key="1">
    <source>
        <dbReference type="PROSITE" id="PS50995"/>
    </source>
</evidence>
<dbReference type="InterPro" id="IPR039422">
    <property type="entry name" value="MarR/SlyA-like"/>
</dbReference>
<evidence type="ECO:0000313" key="3">
    <source>
        <dbReference type="Proteomes" id="UP000320209"/>
    </source>
</evidence>
<accession>A0A543AD03</accession>
<dbReference type="GO" id="GO:0006950">
    <property type="term" value="P:response to stress"/>
    <property type="evidence" value="ECO:0007669"/>
    <property type="project" value="TreeGrafter"/>
</dbReference>
<feature type="domain" description="HTH marR-type" evidence="1">
    <location>
        <begin position="24"/>
        <end position="154"/>
    </location>
</feature>
<keyword evidence="2" id="KW-0238">DNA-binding</keyword>
<comment type="caution">
    <text evidence="2">The sequence shown here is derived from an EMBL/GenBank/DDBJ whole genome shotgun (WGS) entry which is preliminary data.</text>
</comment>
<dbReference type="InterPro" id="IPR036388">
    <property type="entry name" value="WH-like_DNA-bd_sf"/>
</dbReference>